<organism evidence="2">
    <name type="scientific">Hymenolepis diminuta</name>
    <name type="common">Rat tapeworm</name>
    <dbReference type="NCBI Taxonomy" id="6216"/>
    <lineage>
        <taxon>Eukaryota</taxon>
        <taxon>Metazoa</taxon>
        <taxon>Spiralia</taxon>
        <taxon>Lophotrochozoa</taxon>
        <taxon>Platyhelminthes</taxon>
        <taxon>Cestoda</taxon>
        <taxon>Eucestoda</taxon>
        <taxon>Cyclophyllidea</taxon>
        <taxon>Hymenolepididae</taxon>
        <taxon>Hymenolepis</taxon>
    </lineage>
</organism>
<reference evidence="2" key="1">
    <citation type="submission" date="2017-02" db="UniProtKB">
        <authorList>
            <consortium name="WormBaseParasite"/>
        </authorList>
    </citation>
    <scope>IDENTIFICATION</scope>
</reference>
<feature type="compositionally biased region" description="Polar residues" evidence="1">
    <location>
        <begin position="8"/>
        <end position="22"/>
    </location>
</feature>
<evidence type="ECO:0000313" key="2">
    <source>
        <dbReference type="WBParaSite" id="HDID_0000652001-mRNA-1"/>
    </source>
</evidence>
<accession>A0A0R3SNK5</accession>
<feature type="region of interest" description="Disordered" evidence="1">
    <location>
        <begin position="1"/>
        <end position="95"/>
    </location>
</feature>
<dbReference type="AlphaFoldDB" id="A0A0R3SNK5"/>
<evidence type="ECO:0000256" key="1">
    <source>
        <dbReference type="SAM" id="MobiDB-lite"/>
    </source>
</evidence>
<proteinExistence type="predicted"/>
<feature type="compositionally biased region" description="Low complexity" evidence="1">
    <location>
        <begin position="48"/>
        <end position="65"/>
    </location>
</feature>
<feature type="compositionally biased region" description="Low complexity" evidence="1">
    <location>
        <begin position="75"/>
        <end position="87"/>
    </location>
</feature>
<dbReference type="WBParaSite" id="HDID_0000652001-mRNA-1">
    <property type="protein sequence ID" value="HDID_0000652001-mRNA-1"/>
    <property type="gene ID" value="HDID_0000652001"/>
</dbReference>
<protein>
    <submittedName>
        <fullName evidence="2">CTNNB1_binding domain-containing protein</fullName>
    </submittedName>
</protein>
<sequence>LVVKDGSVDSSGEQNKPSEPGTNTGGSGSEDKGEGTLPDSKPSGPESGGSDNNNPDSGDSGNNNESGDKNEDETTSQTTTSKASSHSQGKAFLLSSFFIAYPILH</sequence>
<name>A0A0R3SNK5_HYMDI</name>